<evidence type="ECO:0000256" key="1">
    <source>
        <dbReference type="SAM" id="MobiDB-lite"/>
    </source>
</evidence>
<proteinExistence type="predicted"/>
<sequence length="152" mass="15734">MGPEAARAAAEAQTKARAVRRAARRARAPEPASERGARLRGVGGAGQHPTRARTLAGRRARRRLSPQLLPSLWLLFGAHPAQPDQCPQPGSSPSSAHGRTCSRLTQPPSGTGSPRASTHSLSPTSTMPPAMSTESSALGVPRPSSTALSPPT</sequence>
<name>A0A9X9PUQ0_GULGU</name>
<evidence type="ECO:0000313" key="3">
    <source>
        <dbReference type="Proteomes" id="UP000269945"/>
    </source>
</evidence>
<dbReference type="AlphaFoldDB" id="A0A9X9PUQ0"/>
<feature type="compositionally biased region" description="Polar residues" evidence="1">
    <location>
        <begin position="143"/>
        <end position="152"/>
    </location>
</feature>
<protein>
    <submittedName>
        <fullName evidence="2">Uncharacterized protein</fullName>
    </submittedName>
</protein>
<comment type="caution">
    <text evidence="2">The sequence shown here is derived from an EMBL/GenBank/DDBJ whole genome shotgun (WGS) entry which is preliminary data.</text>
</comment>
<dbReference type="Proteomes" id="UP000269945">
    <property type="component" value="Unassembled WGS sequence"/>
</dbReference>
<dbReference type="EMBL" id="CYRY02002532">
    <property type="protein sequence ID" value="VCW67239.1"/>
    <property type="molecule type" value="Genomic_DNA"/>
</dbReference>
<feature type="region of interest" description="Disordered" evidence="1">
    <location>
        <begin position="79"/>
        <end position="152"/>
    </location>
</feature>
<evidence type="ECO:0000313" key="2">
    <source>
        <dbReference type="EMBL" id="VCW67239.1"/>
    </source>
</evidence>
<feature type="region of interest" description="Disordered" evidence="1">
    <location>
        <begin position="1"/>
        <end position="63"/>
    </location>
</feature>
<organism evidence="2 3">
    <name type="scientific">Gulo gulo</name>
    <name type="common">Wolverine</name>
    <name type="synonym">Gluton</name>
    <dbReference type="NCBI Taxonomy" id="48420"/>
    <lineage>
        <taxon>Eukaryota</taxon>
        <taxon>Metazoa</taxon>
        <taxon>Chordata</taxon>
        <taxon>Craniata</taxon>
        <taxon>Vertebrata</taxon>
        <taxon>Euteleostomi</taxon>
        <taxon>Mammalia</taxon>
        <taxon>Eutheria</taxon>
        <taxon>Laurasiatheria</taxon>
        <taxon>Carnivora</taxon>
        <taxon>Caniformia</taxon>
        <taxon>Musteloidea</taxon>
        <taxon>Mustelidae</taxon>
        <taxon>Guloninae</taxon>
        <taxon>Gulo</taxon>
    </lineage>
</organism>
<gene>
    <name evidence="2" type="ORF">BN2614_LOCUS2</name>
</gene>
<keyword evidence="3" id="KW-1185">Reference proteome</keyword>
<feature type="compositionally biased region" description="Low complexity" evidence="1">
    <location>
        <begin position="1"/>
        <end position="16"/>
    </location>
</feature>
<reference evidence="2 3" key="1">
    <citation type="submission" date="2018-10" db="EMBL/GenBank/DDBJ databases">
        <authorList>
            <person name="Ekblom R."/>
            <person name="Jareborg N."/>
        </authorList>
    </citation>
    <scope>NUCLEOTIDE SEQUENCE [LARGE SCALE GENOMIC DNA]</scope>
    <source>
        <tissue evidence="2">Muscle</tissue>
    </source>
</reference>
<feature type="compositionally biased region" description="Basic residues" evidence="1">
    <location>
        <begin position="17"/>
        <end position="26"/>
    </location>
</feature>
<accession>A0A9X9PUQ0</accession>
<feature type="compositionally biased region" description="Polar residues" evidence="1">
    <location>
        <begin position="88"/>
        <end position="136"/>
    </location>
</feature>